<dbReference type="Pfam" id="PF01145">
    <property type="entry name" value="Band_7"/>
    <property type="match status" value="1"/>
</dbReference>
<feature type="transmembrane region" description="Helical" evidence="1">
    <location>
        <begin position="12"/>
        <end position="31"/>
    </location>
</feature>
<sequence>MREEDSTLNITKLVVAIIILAIGVFASFTAVENLDADEIMVVQNPFTGSLTWYTSPGPKPQFFGKVTRYSKRDQYWFEKEGGKHGQKDSRPLRVRFNDGAHATISGSISWEMPLDPEHLTQLHSQYGSRDAIELQLVRTVIEKSVYMTGPLMSSAESYAAKRNELLSFIEDQVHNGVYKTDARNERVKDSITGQDRTIQVVDIVKKKDGTFERETTSPLIDFRIKTFNLSINEVEYDPEVEKQIEAQQKAVMDVQTAIAQSKTAEQKALTTEQEGKAKAAVAKWEQEVKKATAVTEAQQKLEVSALDALALKTNAVIQAQRELEVADFTLQAAQKKKETEIILGEGESKRRQLVMAADGALEKKLEAWVAVNKSYAEAIKGYQGQWVPSVMMGGGGNSGTGGGQIGPADFMNLIATKMALDLGLEMKLKPAIVPVTAQK</sequence>
<accession>A0A1G2MVW6</accession>
<evidence type="ECO:0000259" key="2">
    <source>
        <dbReference type="Pfam" id="PF01145"/>
    </source>
</evidence>
<comment type="caution">
    <text evidence="3">The sequence shown here is derived from an EMBL/GenBank/DDBJ whole genome shotgun (WGS) entry which is preliminary data.</text>
</comment>
<dbReference type="Proteomes" id="UP000177943">
    <property type="component" value="Unassembled WGS sequence"/>
</dbReference>
<proteinExistence type="predicted"/>
<dbReference type="EMBL" id="MHRP01000002">
    <property type="protein sequence ID" value="OHA28018.1"/>
    <property type="molecule type" value="Genomic_DNA"/>
</dbReference>
<organism evidence="3 4">
    <name type="scientific">Candidatus Taylorbacteria bacterium RIFCSPHIGHO2_02_FULL_45_35</name>
    <dbReference type="NCBI Taxonomy" id="1802311"/>
    <lineage>
        <taxon>Bacteria</taxon>
        <taxon>Candidatus Tayloriibacteriota</taxon>
    </lineage>
</organism>
<gene>
    <name evidence="3" type="ORF">A3D56_00275</name>
</gene>
<evidence type="ECO:0000313" key="3">
    <source>
        <dbReference type="EMBL" id="OHA28018.1"/>
    </source>
</evidence>
<feature type="domain" description="Band 7" evidence="2">
    <location>
        <begin position="36"/>
        <end position="263"/>
    </location>
</feature>
<evidence type="ECO:0000313" key="4">
    <source>
        <dbReference type="Proteomes" id="UP000177943"/>
    </source>
</evidence>
<name>A0A1G2MVW6_9BACT</name>
<dbReference type="AlphaFoldDB" id="A0A1G2MVW6"/>
<protein>
    <recommendedName>
        <fullName evidence="2">Band 7 domain-containing protein</fullName>
    </recommendedName>
</protein>
<reference evidence="3 4" key="1">
    <citation type="journal article" date="2016" name="Nat. Commun.">
        <title>Thousands of microbial genomes shed light on interconnected biogeochemical processes in an aquifer system.</title>
        <authorList>
            <person name="Anantharaman K."/>
            <person name="Brown C.T."/>
            <person name="Hug L.A."/>
            <person name="Sharon I."/>
            <person name="Castelle C.J."/>
            <person name="Probst A.J."/>
            <person name="Thomas B.C."/>
            <person name="Singh A."/>
            <person name="Wilkins M.J."/>
            <person name="Karaoz U."/>
            <person name="Brodie E.L."/>
            <person name="Williams K.H."/>
            <person name="Hubbard S.S."/>
            <person name="Banfield J.F."/>
        </authorList>
    </citation>
    <scope>NUCLEOTIDE SEQUENCE [LARGE SCALE GENOMIC DNA]</scope>
</reference>
<keyword evidence="1" id="KW-0472">Membrane</keyword>
<evidence type="ECO:0000256" key="1">
    <source>
        <dbReference type="SAM" id="Phobius"/>
    </source>
</evidence>
<keyword evidence="1" id="KW-0812">Transmembrane</keyword>
<dbReference type="InterPro" id="IPR001107">
    <property type="entry name" value="Band_7"/>
</dbReference>
<keyword evidence="1" id="KW-1133">Transmembrane helix</keyword>